<protein>
    <submittedName>
        <fullName evidence="2">Uncharacterized protein</fullName>
    </submittedName>
</protein>
<feature type="region of interest" description="Disordered" evidence="1">
    <location>
        <begin position="1"/>
        <end position="26"/>
    </location>
</feature>
<dbReference type="RefSeq" id="XP_067528096.1">
    <property type="nucleotide sequence ID" value="XM_067671995.1"/>
</dbReference>
<dbReference type="EMBL" id="GG669541">
    <property type="protein sequence ID" value="EIE92700.1"/>
    <property type="molecule type" value="Genomic_DNA"/>
</dbReference>
<organism evidence="2 3">
    <name type="scientific">Rhizopus delemar (strain RA 99-880 / ATCC MYA-4621 / FGSC 9543 / NRRL 43880)</name>
    <name type="common">Mucormycosis agent</name>
    <name type="synonym">Rhizopus arrhizus var. delemar</name>
    <dbReference type="NCBI Taxonomy" id="246409"/>
    <lineage>
        <taxon>Eukaryota</taxon>
        <taxon>Fungi</taxon>
        <taxon>Fungi incertae sedis</taxon>
        <taxon>Mucoromycota</taxon>
        <taxon>Mucoromycotina</taxon>
        <taxon>Mucoromycetes</taxon>
        <taxon>Mucorales</taxon>
        <taxon>Mucorineae</taxon>
        <taxon>Rhizopodaceae</taxon>
        <taxon>Rhizopus</taxon>
    </lineage>
</organism>
<dbReference type="Proteomes" id="UP000009138">
    <property type="component" value="Unassembled WGS sequence"/>
</dbReference>
<gene>
    <name evidence="2" type="ORF">RO3G_17412</name>
</gene>
<evidence type="ECO:0000256" key="1">
    <source>
        <dbReference type="SAM" id="MobiDB-lite"/>
    </source>
</evidence>
<evidence type="ECO:0000313" key="3">
    <source>
        <dbReference type="Proteomes" id="UP000009138"/>
    </source>
</evidence>
<dbReference type="AlphaFoldDB" id="I1CW70"/>
<evidence type="ECO:0000313" key="2">
    <source>
        <dbReference type="EMBL" id="EIE92700.1"/>
    </source>
</evidence>
<accession>I1CW70</accession>
<proteinExistence type="predicted"/>
<dbReference type="VEuPathDB" id="FungiDB:RO3G_17412"/>
<reference evidence="2 3" key="1">
    <citation type="journal article" date="2009" name="PLoS Genet.">
        <title>Genomic analysis of the basal lineage fungus Rhizopus oryzae reveals a whole-genome duplication.</title>
        <authorList>
            <person name="Ma L.-J."/>
            <person name="Ibrahim A.S."/>
            <person name="Skory C."/>
            <person name="Grabherr M.G."/>
            <person name="Burger G."/>
            <person name="Butler M."/>
            <person name="Elias M."/>
            <person name="Idnurm A."/>
            <person name="Lang B.F."/>
            <person name="Sone T."/>
            <person name="Abe A."/>
            <person name="Calvo S.E."/>
            <person name="Corrochano L.M."/>
            <person name="Engels R."/>
            <person name="Fu J."/>
            <person name="Hansberg W."/>
            <person name="Kim J.-M."/>
            <person name="Kodira C.D."/>
            <person name="Koehrsen M.J."/>
            <person name="Liu B."/>
            <person name="Miranda-Saavedra D."/>
            <person name="O'Leary S."/>
            <person name="Ortiz-Castellanos L."/>
            <person name="Poulter R."/>
            <person name="Rodriguez-Romero J."/>
            <person name="Ruiz-Herrera J."/>
            <person name="Shen Y.-Q."/>
            <person name="Zeng Q."/>
            <person name="Galagan J."/>
            <person name="Birren B.W."/>
            <person name="Cuomo C.A."/>
            <person name="Wickes B.L."/>
        </authorList>
    </citation>
    <scope>NUCLEOTIDE SEQUENCE [LARGE SCALE GENOMIC DNA]</scope>
    <source>
        <strain evidence="3">RA 99-880 / ATCC MYA-4621 / FGSC 9543 / NRRL 43880</strain>
    </source>
</reference>
<dbReference type="InParanoid" id="I1CW70"/>
<dbReference type="GeneID" id="93624376"/>
<keyword evidence="3" id="KW-1185">Reference proteome</keyword>
<sequence>MKGVFKKESSSTGQIETHLNDKREPHAQSYSFRHDEIIAFLVKKVVIANISNG</sequence>
<name>I1CW70_RHIO9</name>